<dbReference type="Proteomes" id="UP000812966">
    <property type="component" value="Unassembled WGS sequence"/>
</dbReference>
<dbReference type="GO" id="GO:0019171">
    <property type="term" value="F:(3R)-hydroxyacyl-[acyl-carrier-protein] dehydratase activity"/>
    <property type="evidence" value="ECO:0007669"/>
    <property type="project" value="TreeGrafter"/>
</dbReference>
<keyword evidence="3" id="KW-1185">Reference proteome</keyword>
<dbReference type="InterPro" id="IPR029069">
    <property type="entry name" value="HotDog_dom_sf"/>
</dbReference>
<dbReference type="PANTHER" id="PTHR28152">
    <property type="entry name" value="HYDROXYACYL-THIOESTER DEHYDRATASE TYPE 2, MITOCHONDRIAL"/>
    <property type="match status" value="1"/>
</dbReference>
<comment type="caution">
    <text evidence="2">The sequence shown here is derived from an EMBL/GenBank/DDBJ whole genome shotgun (WGS) entry which is preliminary data.</text>
</comment>
<evidence type="ECO:0000313" key="2">
    <source>
        <dbReference type="EMBL" id="KAG7529766.1"/>
    </source>
</evidence>
<feature type="compositionally biased region" description="Basic and acidic residues" evidence="1">
    <location>
        <begin position="201"/>
        <end position="215"/>
    </location>
</feature>
<evidence type="ECO:0000313" key="3">
    <source>
        <dbReference type="Proteomes" id="UP000812966"/>
    </source>
</evidence>
<gene>
    <name evidence="2" type="ORF">FFLO_05406</name>
</gene>
<feature type="compositionally biased region" description="Pro residues" evidence="1">
    <location>
        <begin position="232"/>
        <end position="248"/>
    </location>
</feature>
<dbReference type="EMBL" id="JABELV010000136">
    <property type="protein sequence ID" value="KAG7529766.1"/>
    <property type="molecule type" value="Genomic_DNA"/>
</dbReference>
<name>A0A8K0JIK3_9TREE</name>
<dbReference type="InterPro" id="IPR052741">
    <property type="entry name" value="Mitochondrial_HTD2"/>
</dbReference>
<dbReference type="Gene3D" id="3.10.129.10">
    <property type="entry name" value="Hotdog Thioesterase"/>
    <property type="match status" value="1"/>
</dbReference>
<sequence length="401" mass="45077">MSCLAPRHLLRPISRLRTLSRRSYSSQPDLSALPLSVREWMDTLTSAPPRINKDLVDLSRAQAIHATLPTRSGHEEAFGEKGGRRPEMGEELGKGWTLCYHWDMGSVQDLGEDGTSRSFNAPPPYTRRMWASGSFSFPHSTSTSQKPLSIGDTSVETTRISKIEYKPKKDLVFVHQEKVYKREDSREGLVNEKRVHVFRRPVEKADSNSKTDFNARARAVPPSTSSITAEARPPPSSSSSSPPPPSQPNPDRTFQFRFTYTPTPSHLFRFSALTFNGHKIHYDPIWTREVEGHPNIVVHGPLTALLLMECVGRWIEENLDRSDSQRVDPKKGAAALRHYEYRAVSPMYADGNPITFYGRYLPAPEVSEDAREGSEARERQMEVWAEQGGTVGMRGMATIGL</sequence>
<dbReference type="PANTHER" id="PTHR28152:SF1">
    <property type="entry name" value="HYDROXYACYL-THIOESTER DEHYDRATASE TYPE 2, MITOCHONDRIAL"/>
    <property type="match status" value="1"/>
</dbReference>
<dbReference type="GO" id="GO:0005739">
    <property type="term" value="C:mitochondrion"/>
    <property type="evidence" value="ECO:0007669"/>
    <property type="project" value="TreeGrafter"/>
</dbReference>
<evidence type="ECO:0000256" key="1">
    <source>
        <dbReference type="SAM" id="MobiDB-lite"/>
    </source>
</evidence>
<feature type="region of interest" description="Disordered" evidence="1">
    <location>
        <begin position="201"/>
        <end position="256"/>
    </location>
</feature>
<dbReference type="SUPFAM" id="SSF54637">
    <property type="entry name" value="Thioesterase/thiol ester dehydrase-isomerase"/>
    <property type="match status" value="1"/>
</dbReference>
<accession>A0A8K0JIK3</accession>
<proteinExistence type="predicted"/>
<organism evidence="2 3">
    <name type="scientific">Filobasidium floriforme</name>
    <dbReference type="NCBI Taxonomy" id="5210"/>
    <lineage>
        <taxon>Eukaryota</taxon>
        <taxon>Fungi</taxon>
        <taxon>Dikarya</taxon>
        <taxon>Basidiomycota</taxon>
        <taxon>Agaricomycotina</taxon>
        <taxon>Tremellomycetes</taxon>
        <taxon>Filobasidiales</taxon>
        <taxon>Filobasidiaceae</taxon>
        <taxon>Filobasidium</taxon>
    </lineage>
</organism>
<dbReference type="OrthoDB" id="3257538at2759"/>
<dbReference type="AlphaFoldDB" id="A0A8K0JIK3"/>
<reference evidence="2" key="1">
    <citation type="submission" date="2020-04" db="EMBL/GenBank/DDBJ databases">
        <title>Analysis of mating type loci in Filobasidium floriforme.</title>
        <authorList>
            <person name="Nowrousian M."/>
        </authorList>
    </citation>
    <scope>NUCLEOTIDE SEQUENCE</scope>
    <source>
        <strain evidence="2">CBS 6242</strain>
    </source>
</reference>
<protein>
    <submittedName>
        <fullName evidence="2">Uncharacterized protein</fullName>
    </submittedName>
</protein>